<proteinExistence type="predicted"/>
<keyword evidence="3" id="KW-1185">Reference proteome</keyword>
<keyword evidence="1" id="KW-1133">Transmembrane helix</keyword>
<feature type="transmembrane region" description="Helical" evidence="1">
    <location>
        <begin position="110"/>
        <end position="132"/>
    </location>
</feature>
<name>A0A3M2IVU3_9CELL</name>
<keyword evidence="1" id="KW-0472">Membrane</keyword>
<dbReference type="EMBL" id="RFFI01000204">
    <property type="protein sequence ID" value="RMI02855.1"/>
    <property type="molecule type" value="Genomic_DNA"/>
</dbReference>
<sequence length="445" mass="45719">MGAARIDGAVALVGLAVGYALVGASPLGRADRRAAARAGVAAVGAGAVLVALGTTDVLRLSPEYVRVHSSQLTGLLTAAALVVLVAVVTLVLPGRALAGLRRVVHGRRRGLGTAAAAVVVVVGLGLATRPLWWEGRFTDPTTGFGYAVQVLQQAAGQPLDAARSYDEQTLAWVAWYLGVPVVVLGFAGLALLARRAVAGRDPAATLLVAVIGVAAVFPLVRVSITPDQIWAVRRLLPATFPGLLLAATVALAALAGSGVRRRWRYGPYRPSRGTSRTGARAVGSVARPLGAGVLALAVVAFPVTTWRPGASVVELSGRATQAHAVCDALADLGVERVVWTHSSPFRYLATLRVVCDVEVVELLEPPSAADLAAIRAAWGGEPVAALSFDLADYPWSGGVPDAGVGGVTSTTLGRTLVGAPRTVDSTWSEVWVGLVQQDGTVTPSP</sequence>
<evidence type="ECO:0000256" key="1">
    <source>
        <dbReference type="SAM" id="Phobius"/>
    </source>
</evidence>
<feature type="transmembrane region" description="Helical" evidence="1">
    <location>
        <begin position="173"/>
        <end position="192"/>
    </location>
</feature>
<dbReference type="Proteomes" id="UP000269289">
    <property type="component" value="Unassembled WGS sequence"/>
</dbReference>
<accession>A0A3M2IVU3</accession>
<feature type="transmembrane region" description="Helical" evidence="1">
    <location>
        <begin position="236"/>
        <end position="259"/>
    </location>
</feature>
<dbReference type="AlphaFoldDB" id="A0A3M2IVU3"/>
<gene>
    <name evidence="2" type="ORF">EBM89_19990</name>
</gene>
<evidence type="ECO:0000313" key="2">
    <source>
        <dbReference type="EMBL" id="RMI02855.1"/>
    </source>
</evidence>
<comment type="caution">
    <text evidence="2">The sequence shown here is derived from an EMBL/GenBank/DDBJ whole genome shotgun (WGS) entry which is preliminary data.</text>
</comment>
<protein>
    <submittedName>
        <fullName evidence="2">Uncharacterized protein</fullName>
    </submittedName>
</protein>
<feature type="transmembrane region" description="Helical" evidence="1">
    <location>
        <begin position="6"/>
        <end position="22"/>
    </location>
</feature>
<organism evidence="2 3">
    <name type="scientific">Cellulomonas triticagri</name>
    <dbReference type="NCBI Taxonomy" id="2483352"/>
    <lineage>
        <taxon>Bacteria</taxon>
        <taxon>Bacillati</taxon>
        <taxon>Actinomycetota</taxon>
        <taxon>Actinomycetes</taxon>
        <taxon>Micrococcales</taxon>
        <taxon>Cellulomonadaceae</taxon>
        <taxon>Cellulomonas</taxon>
    </lineage>
</organism>
<feature type="transmembrane region" description="Helical" evidence="1">
    <location>
        <begin position="75"/>
        <end position="98"/>
    </location>
</feature>
<evidence type="ECO:0000313" key="3">
    <source>
        <dbReference type="Proteomes" id="UP000269289"/>
    </source>
</evidence>
<feature type="transmembrane region" description="Helical" evidence="1">
    <location>
        <begin position="204"/>
        <end position="224"/>
    </location>
</feature>
<reference evidence="2 3" key="1">
    <citation type="submission" date="2018-10" db="EMBL/GenBank/DDBJ databases">
        <title>Isolation, diversity and antifungal activity of actinobacteria from wheat.</title>
        <authorList>
            <person name="Han C."/>
        </authorList>
    </citation>
    <scope>NUCLEOTIDE SEQUENCE [LARGE SCALE GENOMIC DNA]</scope>
    <source>
        <strain evidence="2 3">NEAU-YY56</strain>
    </source>
</reference>
<feature type="transmembrane region" description="Helical" evidence="1">
    <location>
        <begin position="34"/>
        <end position="55"/>
    </location>
</feature>
<keyword evidence="1" id="KW-0812">Transmembrane</keyword>